<dbReference type="PANTHER" id="PTHR10676">
    <property type="entry name" value="DYNEIN HEAVY CHAIN FAMILY PROTEIN"/>
    <property type="match status" value="1"/>
</dbReference>
<dbReference type="GO" id="GO:0051959">
    <property type="term" value="F:dynein light intermediate chain binding"/>
    <property type="evidence" value="ECO:0007669"/>
    <property type="project" value="InterPro"/>
</dbReference>
<feature type="non-terminal residue" evidence="2">
    <location>
        <position position="147"/>
    </location>
</feature>
<dbReference type="GO" id="GO:0045505">
    <property type="term" value="F:dynein intermediate chain binding"/>
    <property type="evidence" value="ECO:0007669"/>
    <property type="project" value="InterPro"/>
</dbReference>
<dbReference type="InterPro" id="IPR013602">
    <property type="entry name" value="Dynein_heavy_linker"/>
</dbReference>
<sequence length="147" mass="16306">VGEVSAAASGEHALEKTMEKVAGAWDGLQLPVMNHRNSKHLWILGDVSELVTLLEDHAVTVQTVQGSRFVAGVKATVEEWSKKISLASDVLDEWLQEMLTSLLLSQQSPDSFPIGCARIVQRSWMYLENIFSAEDIQRQLPNEAAKF</sequence>
<name>A0A7J6TEM0_PEROL</name>
<keyword evidence="3" id="KW-1185">Reference proteome</keyword>
<dbReference type="AlphaFoldDB" id="A0A7J6TEM0"/>
<evidence type="ECO:0000259" key="1">
    <source>
        <dbReference type="Pfam" id="PF08393"/>
    </source>
</evidence>
<reference evidence="2 3" key="1">
    <citation type="submission" date="2020-04" db="EMBL/GenBank/DDBJ databases">
        <title>Perkinsus olseni comparative genomics.</title>
        <authorList>
            <person name="Bogema D.R."/>
        </authorList>
    </citation>
    <scope>NUCLEOTIDE SEQUENCE [LARGE SCALE GENOMIC DNA]</scope>
    <source>
        <strain evidence="2 3">ATCC PRA-207</strain>
    </source>
</reference>
<dbReference type="PANTHER" id="PTHR10676:SF339">
    <property type="entry name" value="DYNEIN AXONEMAL HEAVY CHAIN 6"/>
    <property type="match status" value="1"/>
</dbReference>
<dbReference type="InterPro" id="IPR042222">
    <property type="entry name" value="Dynein_2_N"/>
</dbReference>
<dbReference type="EMBL" id="JABANO010011830">
    <property type="protein sequence ID" value="KAF4742820.1"/>
    <property type="molecule type" value="Genomic_DNA"/>
</dbReference>
<protein>
    <recommendedName>
        <fullName evidence="1">Dynein heavy chain linker domain-containing protein</fullName>
    </recommendedName>
</protein>
<dbReference type="InterPro" id="IPR026983">
    <property type="entry name" value="DHC"/>
</dbReference>
<evidence type="ECO:0000313" key="2">
    <source>
        <dbReference type="EMBL" id="KAF4742820.1"/>
    </source>
</evidence>
<dbReference type="GO" id="GO:0008569">
    <property type="term" value="F:minus-end-directed microtubule motor activity"/>
    <property type="evidence" value="ECO:0007669"/>
    <property type="project" value="TreeGrafter"/>
</dbReference>
<feature type="non-terminal residue" evidence="2">
    <location>
        <position position="1"/>
    </location>
</feature>
<dbReference type="GO" id="GO:0060294">
    <property type="term" value="P:cilium movement involved in cell motility"/>
    <property type="evidence" value="ECO:0007669"/>
    <property type="project" value="TreeGrafter"/>
</dbReference>
<gene>
    <name evidence="2" type="ORF">FOZ63_020621</name>
</gene>
<accession>A0A7J6TEM0</accession>
<dbReference type="Gene3D" id="1.20.140.100">
    <property type="entry name" value="Dynein heavy chain, N-terminal domain 2"/>
    <property type="match status" value="2"/>
</dbReference>
<dbReference type="Pfam" id="PF08393">
    <property type="entry name" value="DHC_N2"/>
    <property type="match status" value="2"/>
</dbReference>
<proteinExistence type="predicted"/>
<comment type="caution">
    <text evidence="2">The sequence shown here is derived from an EMBL/GenBank/DDBJ whole genome shotgun (WGS) entry which is preliminary data.</text>
</comment>
<evidence type="ECO:0000313" key="3">
    <source>
        <dbReference type="Proteomes" id="UP000553632"/>
    </source>
</evidence>
<dbReference type="GO" id="GO:0097729">
    <property type="term" value="C:9+2 motile cilium"/>
    <property type="evidence" value="ECO:0007669"/>
    <property type="project" value="TreeGrafter"/>
</dbReference>
<dbReference type="Proteomes" id="UP000553632">
    <property type="component" value="Unassembled WGS sequence"/>
</dbReference>
<organism evidence="2 3">
    <name type="scientific">Perkinsus olseni</name>
    <name type="common">Perkinsus atlanticus</name>
    <dbReference type="NCBI Taxonomy" id="32597"/>
    <lineage>
        <taxon>Eukaryota</taxon>
        <taxon>Sar</taxon>
        <taxon>Alveolata</taxon>
        <taxon>Perkinsozoa</taxon>
        <taxon>Perkinsea</taxon>
        <taxon>Perkinsida</taxon>
        <taxon>Perkinsidae</taxon>
        <taxon>Perkinsus</taxon>
    </lineage>
</organism>
<feature type="domain" description="Dynein heavy chain linker" evidence="1">
    <location>
        <begin position="2"/>
        <end position="96"/>
    </location>
</feature>
<dbReference type="GO" id="GO:0030286">
    <property type="term" value="C:dynein complex"/>
    <property type="evidence" value="ECO:0007669"/>
    <property type="project" value="InterPro"/>
</dbReference>
<feature type="domain" description="Dynein heavy chain linker" evidence="1">
    <location>
        <begin position="120"/>
        <end position="147"/>
    </location>
</feature>